<protein>
    <submittedName>
        <fullName evidence="1">Uncharacterized protein</fullName>
    </submittedName>
</protein>
<feature type="non-terminal residue" evidence="1">
    <location>
        <position position="98"/>
    </location>
</feature>
<accession>A0A9K3D739</accession>
<dbReference type="AlphaFoldDB" id="A0A9K3D739"/>
<reference evidence="1 2" key="1">
    <citation type="journal article" date="2018" name="PLoS ONE">
        <title>The draft genome of Kipferlia bialata reveals reductive genome evolution in fornicate parasites.</title>
        <authorList>
            <person name="Tanifuji G."/>
            <person name="Takabayashi S."/>
            <person name="Kume K."/>
            <person name="Takagi M."/>
            <person name="Nakayama T."/>
            <person name="Kamikawa R."/>
            <person name="Inagaki Y."/>
            <person name="Hashimoto T."/>
        </authorList>
    </citation>
    <scope>NUCLEOTIDE SEQUENCE [LARGE SCALE GENOMIC DNA]</scope>
    <source>
        <strain evidence="1">NY0173</strain>
    </source>
</reference>
<dbReference type="Proteomes" id="UP000265618">
    <property type="component" value="Unassembled WGS sequence"/>
</dbReference>
<feature type="non-terminal residue" evidence="1">
    <location>
        <position position="1"/>
    </location>
</feature>
<organism evidence="1 2">
    <name type="scientific">Kipferlia bialata</name>
    <dbReference type="NCBI Taxonomy" id="797122"/>
    <lineage>
        <taxon>Eukaryota</taxon>
        <taxon>Metamonada</taxon>
        <taxon>Carpediemonas-like organisms</taxon>
        <taxon>Kipferlia</taxon>
    </lineage>
</organism>
<sequence>GLTKDTYQADDFVQLLMSSSIPTEHMPPHSNYVRNMYRSVFLNKSGLLRIENAGSAVTVHSLVPAGRRCAVIVTSRKRLRLSDTLTGPHTSVKEINIQ</sequence>
<name>A0A9K3D739_9EUKA</name>
<gene>
    <name evidence="1" type="ORF">KIPB_012364</name>
</gene>
<evidence type="ECO:0000313" key="1">
    <source>
        <dbReference type="EMBL" id="GIQ89792.1"/>
    </source>
</evidence>
<keyword evidence="2" id="KW-1185">Reference proteome</keyword>
<comment type="caution">
    <text evidence="1">The sequence shown here is derived from an EMBL/GenBank/DDBJ whole genome shotgun (WGS) entry which is preliminary data.</text>
</comment>
<evidence type="ECO:0000313" key="2">
    <source>
        <dbReference type="Proteomes" id="UP000265618"/>
    </source>
</evidence>
<proteinExistence type="predicted"/>
<dbReference type="EMBL" id="BDIP01005436">
    <property type="protein sequence ID" value="GIQ89792.1"/>
    <property type="molecule type" value="Genomic_DNA"/>
</dbReference>